<dbReference type="GeneID" id="102810407"/>
<keyword evidence="5" id="KW-0406">Ion transport</keyword>
<dbReference type="CDD" id="cd19049">
    <property type="entry name" value="LGIC_TM_anion"/>
    <property type="match status" value="1"/>
</dbReference>
<evidence type="ECO:0000256" key="3">
    <source>
        <dbReference type="ARBA" id="ARBA00022448"/>
    </source>
</evidence>
<gene>
    <name evidence="10" type="primary">LOC102810407</name>
</gene>
<keyword evidence="7" id="KW-1133">Transmembrane helix</keyword>
<dbReference type="InterPro" id="IPR036719">
    <property type="entry name" value="Neuro-gated_channel_TM_sf"/>
</dbReference>
<evidence type="ECO:0000256" key="6">
    <source>
        <dbReference type="ARBA" id="ARBA00023303"/>
    </source>
</evidence>
<dbReference type="Gene3D" id="1.20.58.390">
    <property type="entry name" value="Neurotransmitter-gated ion-channel transmembrane domain"/>
    <property type="match status" value="1"/>
</dbReference>
<dbReference type="Gene3D" id="2.70.170.10">
    <property type="entry name" value="Neurotransmitter-gated ion-channel ligand-binding domain"/>
    <property type="match status" value="1"/>
</dbReference>
<reference evidence="10" key="1">
    <citation type="submission" date="2025-08" db="UniProtKB">
        <authorList>
            <consortium name="RefSeq"/>
        </authorList>
    </citation>
    <scope>IDENTIFICATION</scope>
    <source>
        <tissue evidence="10">Testes</tissue>
    </source>
</reference>
<evidence type="ECO:0000313" key="10">
    <source>
        <dbReference type="RefSeq" id="XP_006812798.1"/>
    </source>
</evidence>
<evidence type="ECO:0000256" key="7">
    <source>
        <dbReference type="SAM" id="Phobius"/>
    </source>
</evidence>
<keyword evidence="6" id="KW-0407">Ion channel</keyword>
<keyword evidence="7" id="KW-0812">Transmembrane</keyword>
<dbReference type="SUPFAM" id="SSF63712">
    <property type="entry name" value="Nicotinic receptor ligand binding domain-like"/>
    <property type="match status" value="1"/>
</dbReference>
<evidence type="ECO:0000256" key="2">
    <source>
        <dbReference type="ARBA" id="ARBA00004236"/>
    </source>
</evidence>
<dbReference type="SUPFAM" id="SSF90112">
    <property type="entry name" value="Neurotransmitter-gated ion-channel transmembrane pore"/>
    <property type="match status" value="1"/>
</dbReference>
<dbReference type="Proteomes" id="UP000694865">
    <property type="component" value="Unplaced"/>
</dbReference>
<evidence type="ECO:0000259" key="8">
    <source>
        <dbReference type="Pfam" id="PF02932"/>
    </source>
</evidence>
<evidence type="ECO:0000256" key="4">
    <source>
        <dbReference type="ARBA" id="ARBA00022475"/>
    </source>
</evidence>
<comment type="subcellular location">
    <subcellularLocation>
        <location evidence="2">Cell membrane</location>
    </subcellularLocation>
    <subcellularLocation>
        <location evidence="1">Membrane</location>
        <topology evidence="1">Multi-pass membrane protein</topology>
    </subcellularLocation>
</comment>
<dbReference type="InterPro" id="IPR006028">
    <property type="entry name" value="GABAA/Glycine_rcpt"/>
</dbReference>
<feature type="transmembrane region" description="Helical" evidence="7">
    <location>
        <begin position="182"/>
        <end position="203"/>
    </location>
</feature>
<organism evidence="9 10">
    <name type="scientific">Saccoglossus kowalevskii</name>
    <name type="common">Acorn worm</name>
    <dbReference type="NCBI Taxonomy" id="10224"/>
    <lineage>
        <taxon>Eukaryota</taxon>
        <taxon>Metazoa</taxon>
        <taxon>Hemichordata</taxon>
        <taxon>Enteropneusta</taxon>
        <taxon>Harrimaniidae</taxon>
        <taxon>Saccoglossus</taxon>
    </lineage>
</organism>
<proteinExistence type="predicted"/>
<dbReference type="PRINTS" id="PR00253">
    <property type="entry name" value="GABAARECEPTR"/>
</dbReference>
<dbReference type="PANTHER" id="PTHR18945">
    <property type="entry name" value="NEUROTRANSMITTER GATED ION CHANNEL"/>
    <property type="match status" value="1"/>
</dbReference>
<evidence type="ECO:0000256" key="5">
    <source>
        <dbReference type="ARBA" id="ARBA00023065"/>
    </source>
</evidence>
<feature type="domain" description="Neurotransmitter-gated ion-channel transmembrane" evidence="8">
    <location>
        <begin position="124"/>
        <end position="205"/>
    </location>
</feature>
<evidence type="ECO:0000313" key="9">
    <source>
        <dbReference type="Proteomes" id="UP000694865"/>
    </source>
</evidence>
<feature type="transmembrane region" description="Helical" evidence="7">
    <location>
        <begin position="116"/>
        <end position="142"/>
    </location>
</feature>
<sequence>MLNGRKAGELLTKMQYIMIYVFIMSVVPTVSTEKHIIDELHIDGSSIVRPNYEDAYNGHELKLSWYKNQSFEVFDQNTLPQFTLAGYELDEHLLYYAEDIPPWSSLEVTFILQRQLGYYLLVFYVPCVLLVTVSFISFWLSYQATAARVSLNLTSALTVVAQGIGARFFLPRVSYTTALDVYIFASFCFVLGGLVEFAFANFLSRKCVVCKCRGNNIAIANNPKTEEPASIIH</sequence>
<dbReference type="Pfam" id="PF02932">
    <property type="entry name" value="Neur_chan_memb"/>
    <property type="match status" value="1"/>
</dbReference>
<dbReference type="InterPro" id="IPR006201">
    <property type="entry name" value="Neur_channel"/>
</dbReference>
<keyword evidence="7" id="KW-0472">Membrane</keyword>
<dbReference type="InterPro" id="IPR038050">
    <property type="entry name" value="Neuro_actylchol_rec"/>
</dbReference>
<dbReference type="RefSeq" id="XP_006812798.1">
    <property type="nucleotide sequence ID" value="XM_006812735.1"/>
</dbReference>
<evidence type="ECO:0000256" key="1">
    <source>
        <dbReference type="ARBA" id="ARBA00004141"/>
    </source>
</evidence>
<accession>A0ABM0LYF7</accession>
<dbReference type="InterPro" id="IPR036734">
    <property type="entry name" value="Neur_chan_lig-bd_sf"/>
</dbReference>
<feature type="transmembrane region" description="Helical" evidence="7">
    <location>
        <begin position="149"/>
        <end position="170"/>
    </location>
</feature>
<keyword evidence="3" id="KW-0813">Transport</keyword>
<dbReference type="InterPro" id="IPR006029">
    <property type="entry name" value="Neurotrans-gated_channel_TM"/>
</dbReference>
<name>A0ABM0LYF7_SACKO</name>
<protein>
    <submittedName>
        <fullName evidence="10">Glycine receptor subunit alpha-1-like</fullName>
    </submittedName>
</protein>
<keyword evidence="4" id="KW-1003">Cell membrane</keyword>
<keyword evidence="9" id="KW-1185">Reference proteome</keyword>